<reference evidence="6" key="2">
    <citation type="submission" date="2018-03" db="EMBL/GenBank/DDBJ databases">
        <authorList>
            <person name="Keele B.F."/>
        </authorList>
    </citation>
    <scope>NUCLEOTIDE SEQUENCE</scope>
    <source>
        <strain evidence="8">SNUC 4143</strain>
        <strain evidence="6">SNUC 761</strain>
    </source>
</reference>
<dbReference type="Proteomes" id="UP000243350">
    <property type="component" value="Unassembled WGS sequence"/>
</dbReference>
<keyword evidence="4" id="KW-0732">Signal</keyword>
<dbReference type="OrthoDB" id="9793175at2"/>
<organism evidence="6 10">
    <name type="scientific">Staphylococcus devriesei</name>
    <dbReference type="NCBI Taxonomy" id="586733"/>
    <lineage>
        <taxon>Bacteria</taxon>
        <taxon>Bacillati</taxon>
        <taxon>Bacillota</taxon>
        <taxon>Bacilli</taxon>
        <taxon>Bacillales</taxon>
        <taxon>Staphylococcaceae</taxon>
        <taxon>Staphylococcus</taxon>
    </lineage>
</organism>
<dbReference type="PANTHER" id="PTHR30532">
    <property type="entry name" value="IRON III DICITRATE-BINDING PERIPLASMIC PROTEIN"/>
    <property type="match status" value="1"/>
</dbReference>
<evidence type="ECO:0000313" key="11">
    <source>
        <dbReference type="Proteomes" id="UP000243350"/>
    </source>
</evidence>
<sequence>MTKEIKTNGVTVNVPETVESAVALEYSFGEALGKLNINITGIADDNDKHNIDASIRDRISNYVSVGTRLEPDTEAIKKAEPQLILADKSRHEKIFDELNQIAPTVLLDSFDANYEQSVETFKQVAEIVSEEDKGNELVKEHNQKVEDLSKDVTLNKDKTTIAAVPTSEGLYVHASDSYVGQFLSKVGFNSSLSKDDESKLPGYMGADYLKVEADKLADFNPERIVIMVDDDNQKDYDNLKESDAWKQVEAVKHNRVHEVNRERWAKYRGLIASELILEDLTKVEE</sequence>
<dbReference type="GeneID" id="48886831"/>
<dbReference type="RefSeq" id="WP_103167372.1">
    <property type="nucleotide sequence ID" value="NZ_JAHCOZ010000002.1"/>
</dbReference>
<gene>
    <name evidence="6" type="ORF">BUY44_01695</name>
    <name evidence="7" type="ORF">BUY47_07730</name>
    <name evidence="8" type="ORF">BUY48_01890</name>
</gene>
<dbReference type="PROSITE" id="PS50983">
    <property type="entry name" value="FE_B12_PBP"/>
    <property type="match status" value="1"/>
</dbReference>
<evidence type="ECO:0000313" key="7">
    <source>
        <dbReference type="EMBL" id="PTF13722.1"/>
    </source>
</evidence>
<evidence type="ECO:0000256" key="3">
    <source>
        <dbReference type="ARBA" id="ARBA00022448"/>
    </source>
</evidence>
<dbReference type="GO" id="GO:0030288">
    <property type="term" value="C:outer membrane-bounded periplasmic space"/>
    <property type="evidence" value="ECO:0007669"/>
    <property type="project" value="TreeGrafter"/>
</dbReference>
<proteinExistence type="inferred from homology"/>
<dbReference type="Proteomes" id="UP000242088">
    <property type="component" value="Unassembled WGS sequence"/>
</dbReference>
<evidence type="ECO:0000313" key="10">
    <source>
        <dbReference type="Proteomes" id="UP000242547"/>
    </source>
</evidence>
<dbReference type="SUPFAM" id="SSF53807">
    <property type="entry name" value="Helical backbone' metal receptor"/>
    <property type="match status" value="1"/>
</dbReference>
<dbReference type="Pfam" id="PF01497">
    <property type="entry name" value="Peripla_BP_2"/>
    <property type="match status" value="1"/>
</dbReference>
<dbReference type="EMBL" id="PYZL01000006">
    <property type="protein sequence ID" value="PTE74348.1"/>
    <property type="molecule type" value="Genomic_DNA"/>
</dbReference>
<dbReference type="GO" id="GO:1901678">
    <property type="term" value="P:iron coordination entity transport"/>
    <property type="evidence" value="ECO:0007669"/>
    <property type="project" value="UniProtKB-ARBA"/>
</dbReference>
<evidence type="ECO:0000313" key="8">
    <source>
        <dbReference type="EMBL" id="PTF16555.1"/>
    </source>
</evidence>
<evidence type="ECO:0000256" key="1">
    <source>
        <dbReference type="ARBA" id="ARBA00004196"/>
    </source>
</evidence>
<evidence type="ECO:0000259" key="5">
    <source>
        <dbReference type="PROSITE" id="PS50983"/>
    </source>
</evidence>
<comment type="subcellular location">
    <subcellularLocation>
        <location evidence="1">Cell envelope</location>
    </subcellularLocation>
</comment>
<evidence type="ECO:0000313" key="9">
    <source>
        <dbReference type="Proteomes" id="UP000242088"/>
    </source>
</evidence>
<dbReference type="EMBL" id="PYZI01000008">
    <property type="protein sequence ID" value="PTF13722.1"/>
    <property type="molecule type" value="Genomic_DNA"/>
</dbReference>
<dbReference type="InterPro" id="IPR051313">
    <property type="entry name" value="Bact_iron-sidero_bind"/>
</dbReference>
<dbReference type="InterPro" id="IPR002491">
    <property type="entry name" value="ABC_transptr_periplasmic_BD"/>
</dbReference>
<evidence type="ECO:0000256" key="4">
    <source>
        <dbReference type="ARBA" id="ARBA00022729"/>
    </source>
</evidence>
<keyword evidence="3" id="KW-0813">Transport</keyword>
<comment type="caution">
    <text evidence="6">The sequence shown here is derived from an EMBL/GenBank/DDBJ whole genome shotgun (WGS) entry which is preliminary data.</text>
</comment>
<reference evidence="7" key="3">
    <citation type="submission" date="2018-03" db="EMBL/GenBank/DDBJ databases">
        <authorList>
            <person name="Naushad S."/>
        </authorList>
    </citation>
    <scope>NUCLEOTIDE SEQUENCE</scope>
    <source>
        <strain evidence="7">SNUC 1409</strain>
    </source>
</reference>
<name>A0A2K4DH33_9STAP</name>
<dbReference type="Gene3D" id="3.40.50.1980">
    <property type="entry name" value="Nitrogenase molybdenum iron protein domain"/>
    <property type="match status" value="2"/>
</dbReference>
<reference evidence="9 10" key="1">
    <citation type="journal article" date="2016" name="Front. Microbiol.">
        <title>Comprehensive Phylogenetic Analysis of Bovine Non-aureus Staphylococci Species Based on Whole-Genome Sequencing.</title>
        <authorList>
            <person name="Naushad S."/>
            <person name="Barkema H.W."/>
            <person name="Luby C."/>
            <person name="Condas L.A."/>
            <person name="Nobrega D.B."/>
            <person name="Carson D.A."/>
            <person name="De Buck J."/>
        </authorList>
    </citation>
    <scope>NUCLEOTIDE SEQUENCE [LARGE SCALE GENOMIC DNA]</scope>
    <source>
        <strain evidence="7 9">SNUC 1409</strain>
        <strain evidence="8 11">SNUC 4143</strain>
        <strain evidence="6 10">SNUC 761</strain>
    </source>
</reference>
<evidence type="ECO:0000256" key="2">
    <source>
        <dbReference type="ARBA" id="ARBA00008814"/>
    </source>
</evidence>
<evidence type="ECO:0000313" key="6">
    <source>
        <dbReference type="EMBL" id="PTE74348.1"/>
    </source>
</evidence>
<accession>A0A2K4DH33</accession>
<keyword evidence="9" id="KW-1185">Reference proteome</keyword>
<dbReference type="AlphaFoldDB" id="A0A2K4DH33"/>
<dbReference type="EMBL" id="PYZH01000006">
    <property type="protein sequence ID" value="PTF16555.1"/>
    <property type="molecule type" value="Genomic_DNA"/>
</dbReference>
<comment type="similarity">
    <text evidence="2">Belongs to the bacterial solute-binding protein 8 family.</text>
</comment>
<dbReference type="PANTHER" id="PTHR30532:SF29">
    <property type="entry name" value="FE(3+) DICITRATE-BINDING PERIPLASMIC PROTEIN"/>
    <property type="match status" value="1"/>
</dbReference>
<dbReference type="Proteomes" id="UP000242547">
    <property type="component" value="Unassembled WGS sequence"/>
</dbReference>
<protein>
    <submittedName>
        <fullName evidence="6">Iron citrate ABC transporter substrate-binding protein</fullName>
    </submittedName>
</protein>
<feature type="domain" description="Fe/B12 periplasmic-binding" evidence="5">
    <location>
        <begin position="20"/>
        <end position="285"/>
    </location>
</feature>